<evidence type="ECO:0000313" key="1">
    <source>
        <dbReference type="EMBL" id="HJD43472.1"/>
    </source>
</evidence>
<reference evidence="1" key="1">
    <citation type="journal article" date="2021" name="PeerJ">
        <title>Extensive microbial diversity within the chicken gut microbiome revealed by metagenomics and culture.</title>
        <authorList>
            <person name="Gilroy R."/>
            <person name="Ravi A."/>
            <person name="Getino M."/>
            <person name="Pursley I."/>
            <person name="Horton D.L."/>
            <person name="Alikhan N.F."/>
            <person name="Baker D."/>
            <person name="Gharbi K."/>
            <person name="Hall N."/>
            <person name="Watson M."/>
            <person name="Adriaenssens E.M."/>
            <person name="Foster-Nyarko E."/>
            <person name="Jarju S."/>
            <person name="Secka A."/>
            <person name="Antonio M."/>
            <person name="Oren A."/>
            <person name="Chaudhuri R.R."/>
            <person name="La Ragione R."/>
            <person name="Hildebrand F."/>
            <person name="Pallen M.J."/>
        </authorList>
    </citation>
    <scope>NUCLEOTIDE SEQUENCE</scope>
    <source>
        <strain evidence="1">9264</strain>
    </source>
</reference>
<accession>A0A9D2U8C0</accession>
<comment type="caution">
    <text evidence="1">The sequence shown here is derived from an EMBL/GenBank/DDBJ whole genome shotgun (WGS) entry which is preliminary data.</text>
</comment>
<organism evidence="1 2">
    <name type="scientific">Candidatus Paenalcaligenes intestinipullorum</name>
    <dbReference type="NCBI Taxonomy" id="2838718"/>
    <lineage>
        <taxon>Bacteria</taxon>
        <taxon>Pseudomonadati</taxon>
        <taxon>Pseudomonadota</taxon>
        <taxon>Betaproteobacteria</taxon>
        <taxon>Burkholderiales</taxon>
        <taxon>Alcaligenaceae</taxon>
        <taxon>Paenalcaligenes</taxon>
    </lineage>
</organism>
<dbReference type="EMBL" id="DWUQ01000006">
    <property type="protein sequence ID" value="HJD43472.1"/>
    <property type="molecule type" value="Genomic_DNA"/>
</dbReference>
<dbReference type="Proteomes" id="UP000823889">
    <property type="component" value="Unassembled WGS sequence"/>
</dbReference>
<gene>
    <name evidence="1" type="ORF">H9906_00390</name>
</gene>
<protein>
    <submittedName>
        <fullName evidence="1">Uncharacterized protein</fullName>
    </submittedName>
</protein>
<reference evidence="1" key="2">
    <citation type="submission" date="2021-04" db="EMBL/GenBank/DDBJ databases">
        <authorList>
            <person name="Gilroy R."/>
        </authorList>
    </citation>
    <scope>NUCLEOTIDE SEQUENCE</scope>
    <source>
        <strain evidence="1">9264</strain>
    </source>
</reference>
<proteinExistence type="predicted"/>
<sequence length="64" mass="7078">MPSLVQILPAIPSSSSIPKITSWLGGWLRQRVPSATLPEAHLPCLETQAMLLDILIELDQLWMA</sequence>
<name>A0A9D2U8C0_9BURK</name>
<dbReference type="AlphaFoldDB" id="A0A9D2U8C0"/>
<evidence type="ECO:0000313" key="2">
    <source>
        <dbReference type="Proteomes" id="UP000823889"/>
    </source>
</evidence>